<organism evidence="2 3">
    <name type="scientific">Drosophila simulans</name>
    <name type="common">Fruit fly</name>
    <dbReference type="NCBI Taxonomy" id="7240"/>
    <lineage>
        <taxon>Eukaryota</taxon>
        <taxon>Metazoa</taxon>
        <taxon>Ecdysozoa</taxon>
        <taxon>Arthropoda</taxon>
        <taxon>Hexapoda</taxon>
        <taxon>Insecta</taxon>
        <taxon>Pterygota</taxon>
        <taxon>Neoptera</taxon>
        <taxon>Endopterygota</taxon>
        <taxon>Diptera</taxon>
        <taxon>Brachycera</taxon>
        <taxon>Muscomorpha</taxon>
        <taxon>Ephydroidea</taxon>
        <taxon>Drosophilidae</taxon>
        <taxon>Drosophila</taxon>
        <taxon>Sophophora</taxon>
    </lineage>
</organism>
<accession>B4QZX5</accession>
<dbReference type="HOGENOM" id="CLU_2760538_0_0_1"/>
<evidence type="ECO:0000313" key="3">
    <source>
        <dbReference type="Proteomes" id="UP000000304"/>
    </source>
</evidence>
<dbReference type="Proteomes" id="UP000000304">
    <property type="component" value="Chromosome 3R"/>
</dbReference>
<dbReference type="AlphaFoldDB" id="B4QZX5"/>
<gene>
    <name evidence="2" type="primary">Dsim\GD18478</name>
    <name evidence="2" type="ORF">Dsim_GD18478</name>
</gene>
<feature type="compositionally biased region" description="Low complexity" evidence="1">
    <location>
        <begin position="7"/>
        <end position="20"/>
    </location>
</feature>
<evidence type="ECO:0000256" key="1">
    <source>
        <dbReference type="SAM" id="MobiDB-lite"/>
    </source>
</evidence>
<evidence type="ECO:0000313" key="2">
    <source>
        <dbReference type="EMBL" id="EDX13881.1"/>
    </source>
</evidence>
<sequence>MGTYLERCSSPRSLENSSRSWLHSRFTNPQEQNEQEPQMEMESEEPDLLQLEKIAIAITKAEKEGEHRVG</sequence>
<protein>
    <submittedName>
        <fullName evidence="2">GD18478</fullName>
    </submittedName>
</protein>
<dbReference type="EMBL" id="CM000364">
    <property type="protein sequence ID" value="EDX13881.1"/>
    <property type="molecule type" value="Genomic_DNA"/>
</dbReference>
<name>B4QZX5_DROSI</name>
<feature type="region of interest" description="Disordered" evidence="1">
    <location>
        <begin position="1"/>
        <end position="45"/>
    </location>
</feature>
<feature type="compositionally biased region" description="Acidic residues" evidence="1">
    <location>
        <begin position="33"/>
        <end position="45"/>
    </location>
</feature>
<reference evidence="2 3" key="1">
    <citation type="journal article" date="2007" name="Nature">
        <title>Evolution of genes and genomes on the Drosophila phylogeny.</title>
        <authorList>
            <consortium name="Drosophila 12 Genomes Consortium"/>
            <person name="Clark A.G."/>
            <person name="Eisen M.B."/>
            <person name="Smith D.R."/>
            <person name="Bergman C.M."/>
            <person name="Oliver B."/>
            <person name="Markow T.A."/>
            <person name="Kaufman T.C."/>
            <person name="Kellis M."/>
            <person name="Gelbart W."/>
            <person name="Iyer V.N."/>
            <person name="Pollard D.A."/>
            <person name="Sackton T.B."/>
            <person name="Larracuente A.M."/>
            <person name="Singh N.D."/>
            <person name="Abad J.P."/>
            <person name="Abt D.N."/>
            <person name="Adryan B."/>
            <person name="Aguade M."/>
            <person name="Akashi H."/>
            <person name="Anderson W.W."/>
            <person name="Aquadro C.F."/>
            <person name="Ardell D.H."/>
            <person name="Arguello R."/>
            <person name="Artieri C.G."/>
            <person name="Barbash D.A."/>
            <person name="Barker D."/>
            <person name="Barsanti P."/>
            <person name="Batterham P."/>
            <person name="Batzoglou S."/>
            <person name="Begun D."/>
            <person name="Bhutkar A."/>
            <person name="Blanco E."/>
            <person name="Bosak S.A."/>
            <person name="Bradley R.K."/>
            <person name="Brand A.D."/>
            <person name="Brent M.R."/>
            <person name="Brooks A.N."/>
            <person name="Brown R.H."/>
            <person name="Butlin R.K."/>
            <person name="Caggese C."/>
            <person name="Calvi B.R."/>
            <person name="Bernardo de Carvalho A."/>
            <person name="Caspi A."/>
            <person name="Castrezana S."/>
            <person name="Celniker S.E."/>
            <person name="Chang J.L."/>
            <person name="Chapple C."/>
            <person name="Chatterji S."/>
            <person name="Chinwalla A."/>
            <person name="Civetta A."/>
            <person name="Clifton S.W."/>
            <person name="Comeron J.M."/>
            <person name="Costello J.C."/>
            <person name="Coyne J.A."/>
            <person name="Daub J."/>
            <person name="David R.G."/>
            <person name="Delcher A.L."/>
            <person name="Delehaunty K."/>
            <person name="Do C.B."/>
            <person name="Ebling H."/>
            <person name="Edwards K."/>
            <person name="Eickbush T."/>
            <person name="Evans J.D."/>
            <person name="Filipski A."/>
            <person name="Findeiss S."/>
            <person name="Freyhult E."/>
            <person name="Fulton L."/>
            <person name="Fulton R."/>
            <person name="Garcia A.C."/>
            <person name="Gardiner A."/>
            <person name="Garfield D.A."/>
            <person name="Garvin B.E."/>
            <person name="Gibson G."/>
            <person name="Gilbert D."/>
            <person name="Gnerre S."/>
            <person name="Godfrey J."/>
            <person name="Good R."/>
            <person name="Gotea V."/>
            <person name="Gravely B."/>
            <person name="Greenberg A.J."/>
            <person name="Griffiths-Jones S."/>
            <person name="Gross S."/>
            <person name="Guigo R."/>
            <person name="Gustafson E.A."/>
            <person name="Haerty W."/>
            <person name="Hahn M.W."/>
            <person name="Halligan D.L."/>
            <person name="Halpern A.L."/>
            <person name="Halter G.M."/>
            <person name="Han M.V."/>
            <person name="Heger A."/>
            <person name="Hillier L."/>
            <person name="Hinrichs A.S."/>
            <person name="Holmes I."/>
            <person name="Hoskins R.A."/>
            <person name="Hubisz M.J."/>
            <person name="Hultmark D."/>
            <person name="Huntley M.A."/>
            <person name="Jaffe D.B."/>
            <person name="Jagadeeshan S."/>
            <person name="Jeck W.R."/>
            <person name="Johnson J."/>
            <person name="Jones C.D."/>
            <person name="Jordan W.C."/>
            <person name="Karpen G.H."/>
            <person name="Kataoka E."/>
            <person name="Keightley P.D."/>
            <person name="Kheradpour P."/>
            <person name="Kirkness E.F."/>
            <person name="Koerich L.B."/>
            <person name="Kristiansen K."/>
            <person name="Kudrna D."/>
            <person name="Kulathinal R.J."/>
            <person name="Kumar S."/>
            <person name="Kwok R."/>
            <person name="Lander E."/>
            <person name="Langley C.H."/>
            <person name="Lapoint R."/>
            <person name="Lazzaro B.P."/>
            <person name="Lee S.J."/>
            <person name="Levesque L."/>
            <person name="Li R."/>
            <person name="Lin C.F."/>
            <person name="Lin M.F."/>
            <person name="Lindblad-Toh K."/>
            <person name="Llopart A."/>
            <person name="Long M."/>
            <person name="Low L."/>
            <person name="Lozovsky E."/>
            <person name="Lu J."/>
            <person name="Luo M."/>
            <person name="Machado C.A."/>
            <person name="Makalowski W."/>
            <person name="Marzo M."/>
            <person name="Matsuda M."/>
            <person name="Matzkin L."/>
            <person name="McAllister B."/>
            <person name="McBride C.S."/>
            <person name="McKernan B."/>
            <person name="McKernan K."/>
            <person name="Mendez-Lago M."/>
            <person name="Minx P."/>
            <person name="Mollenhauer M.U."/>
            <person name="Montooth K."/>
            <person name="Mount S.M."/>
            <person name="Mu X."/>
            <person name="Myers E."/>
            <person name="Negre B."/>
            <person name="Newfeld S."/>
            <person name="Nielsen R."/>
            <person name="Noor M.A."/>
            <person name="O'Grady P."/>
            <person name="Pachter L."/>
            <person name="Papaceit M."/>
            <person name="Parisi M.J."/>
            <person name="Parisi M."/>
            <person name="Parts L."/>
            <person name="Pedersen J.S."/>
            <person name="Pesole G."/>
            <person name="Phillippy A.M."/>
            <person name="Ponting C.P."/>
            <person name="Pop M."/>
            <person name="Porcelli D."/>
            <person name="Powell J.R."/>
            <person name="Prohaska S."/>
            <person name="Pruitt K."/>
            <person name="Puig M."/>
            <person name="Quesneville H."/>
            <person name="Ram K.R."/>
            <person name="Rand D."/>
            <person name="Rasmussen M.D."/>
            <person name="Reed L.K."/>
            <person name="Reenan R."/>
            <person name="Reily A."/>
            <person name="Remington K.A."/>
            <person name="Rieger T.T."/>
            <person name="Ritchie M.G."/>
            <person name="Robin C."/>
            <person name="Rogers Y.H."/>
            <person name="Rohde C."/>
            <person name="Rozas J."/>
            <person name="Rubenfield M.J."/>
            <person name="Ruiz A."/>
            <person name="Russo S."/>
            <person name="Salzberg S.L."/>
            <person name="Sanchez-Gracia A."/>
            <person name="Saranga D.J."/>
            <person name="Sato H."/>
            <person name="Schaeffer S.W."/>
            <person name="Schatz M.C."/>
            <person name="Schlenke T."/>
            <person name="Schwartz R."/>
            <person name="Segarra C."/>
            <person name="Singh R.S."/>
            <person name="Sirot L."/>
            <person name="Sirota M."/>
            <person name="Sisneros N.B."/>
            <person name="Smith C.D."/>
            <person name="Smith T.F."/>
            <person name="Spieth J."/>
            <person name="Stage D.E."/>
            <person name="Stark A."/>
            <person name="Stephan W."/>
            <person name="Strausberg R.L."/>
            <person name="Strempel S."/>
            <person name="Sturgill D."/>
            <person name="Sutton G."/>
            <person name="Sutton G.G."/>
            <person name="Tao W."/>
            <person name="Teichmann S."/>
            <person name="Tobari Y.N."/>
            <person name="Tomimura Y."/>
            <person name="Tsolas J.M."/>
            <person name="Valente V.L."/>
            <person name="Venter E."/>
            <person name="Venter J.C."/>
            <person name="Vicario S."/>
            <person name="Vieira F.G."/>
            <person name="Vilella A.J."/>
            <person name="Villasante A."/>
            <person name="Walenz B."/>
            <person name="Wang J."/>
            <person name="Wasserman M."/>
            <person name="Watts T."/>
            <person name="Wilson D."/>
            <person name="Wilson R.K."/>
            <person name="Wing R.A."/>
            <person name="Wolfner M.F."/>
            <person name="Wong A."/>
            <person name="Wong G.K."/>
            <person name="Wu C.I."/>
            <person name="Wu G."/>
            <person name="Yamamoto D."/>
            <person name="Yang H.P."/>
            <person name="Yang S.P."/>
            <person name="Yorke J.A."/>
            <person name="Yoshida K."/>
            <person name="Zdobnov E."/>
            <person name="Zhang P."/>
            <person name="Zhang Y."/>
            <person name="Zimin A.V."/>
            <person name="Baldwin J."/>
            <person name="Abdouelleil A."/>
            <person name="Abdulkadir J."/>
            <person name="Abebe A."/>
            <person name="Abera B."/>
            <person name="Abreu J."/>
            <person name="Acer S.C."/>
            <person name="Aftuck L."/>
            <person name="Alexander A."/>
            <person name="An P."/>
            <person name="Anderson E."/>
            <person name="Anderson S."/>
            <person name="Arachi H."/>
            <person name="Azer M."/>
            <person name="Bachantsang P."/>
            <person name="Barry A."/>
            <person name="Bayul T."/>
            <person name="Berlin A."/>
            <person name="Bessette D."/>
            <person name="Bloom T."/>
            <person name="Blye J."/>
            <person name="Boguslavskiy L."/>
            <person name="Bonnet C."/>
            <person name="Boukhgalter B."/>
            <person name="Bourzgui I."/>
            <person name="Brown A."/>
            <person name="Cahill P."/>
            <person name="Channer S."/>
            <person name="Cheshatsang Y."/>
            <person name="Chuda L."/>
            <person name="Citroen M."/>
            <person name="Collymore A."/>
            <person name="Cooke P."/>
            <person name="Costello M."/>
            <person name="D'Aco K."/>
            <person name="Daza R."/>
            <person name="De Haan G."/>
            <person name="DeGray S."/>
            <person name="DeMaso C."/>
            <person name="Dhargay N."/>
            <person name="Dooley K."/>
            <person name="Dooley E."/>
            <person name="Doricent M."/>
            <person name="Dorje P."/>
            <person name="Dorjee K."/>
            <person name="Dupes A."/>
            <person name="Elong R."/>
            <person name="Falk J."/>
            <person name="Farina A."/>
            <person name="Faro S."/>
            <person name="Ferguson D."/>
            <person name="Fisher S."/>
            <person name="Foley C.D."/>
            <person name="Franke A."/>
            <person name="Friedrich D."/>
            <person name="Gadbois L."/>
            <person name="Gearin G."/>
            <person name="Gearin C.R."/>
            <person name="Giannoukos G."/>
            <person name="Goode T."/>
            <person name="Graham J."/>
            <person name="Grandbois E."/>
            <person name="Grewal S."/>
            <person name="Gyaltsen K."/>
            <person name="Hafez N."/>
            <person name="Hagos B."/>
            <person name="Hall J."/>
            <person name="Henson C."/>
            <person name="Hollinger A."/>
            <person name="Honan T."/>
            <person name="Huard M.D."/>
            <person name="Hughes L."/>
            <person name="Hurhula B."/>
            <person name="Husby M.E."/>
            <person name="Kamat A."/>
            <person name="Kanga B."/>
            <person name="Kashin S."/>
            <person name="Khazanovich D."/>
            <person name="Kisner P."/>
            <person name="Lance K."/>
            <person name="Lara M."/>
            <person name="Lee W."/>
            <person name="Lennon N."/>
            <person name="Letendre F."/>
            <person name="LeVine R."/>
            <person name="Lipovsky A."/>
            <person name="Liu X."/>
            <person name="Liu J."/>
            <person name="Liu S."/>
            <person name="Lokyitsang T."/>
            <person name="Lokyitsang Y."/>
            <person name="Lubonja R."/>
            <person name="Lui A."/>
            <person name="MacDonald P."/>
            <person name="Magnisalis V."/>
            <person name="Maru K."/>
            <person name="Matthews C."/>
            <person name="McCusker W."/>
            <person name="McDonough S."/>
            <person name="Mehta T."/>
            <person name="Meldrim J."/>
            <person name="Meneus L."/>
            <person name="Mihai O."/>
            <person name="Mihalev A."/>
            <person name="Mihova T."/>
            <person name="Mittelman R."/>
            <person name="Mlenga V."/>
            <person name="Montmayeur A."/>
            <person name="Mulrain L."/>
            <person name="Navidi A."/>
            <person name="Naylor J."/>
            <person name="Negash T."/>
            <person name="Nguyen T."/>
            <person name="Nguyen N."/>
            <person name="Nicol R."/>
            <person name="Norbu C."/>
            <person name="Norbu N."/>
            <person name="Novod N."/>
            <person name="O'Neill B."/>
            <person name="Osman S."/>
            <person name="Markiewicz E."/>
            <person name="Oyono O.L."/>
            <person name="Patti C."/>
            <person name="Phunkhang P."/>
            <person name="Pierre F."/>
            <person name="Priest M."/>
            <person name="Raghuraman S."/>
            <person name="Rege F."/>
            <person name="Reyes R."/>
            <person name="Rise C."/>
            <person name="Rogov P."/>
            <person name="Ross K."/>
            <person name="Ryan E."/>
            <person name="Settipalli S."/>
            <person name="Shea T."/>
            <person name="Sherpa N."/>
            <person name="Shi L."/>
            <person name="Shih D."/>
            <person name="Sparrow T."/>
            <person name="Spaulding J."/>
            <person name="Stalker J."/>
            <person name="Stange-Thomann N."/>
            <person name="Stavropoulos S."/>
            <person name="Stone C."/>
            <person name="Strader C."/>
            <person name="Tesfaye S."/>
            <person name="Thomson T."/>
            <person name="Thoulutsang Y."/>
            <person name="Thoulutsang D."/>
            <person name="Topham K."/>
            <person name="Topping I."/>
            <person name="Tsamla T."/>
            <person name="Vassiliev H."/>
            <person name="Vo A."/>
            <person name="Wangchuk T."/>
            <person name="Wangdi T."/>
            <person name="Weiand M."/>
            <person name="Wilkinson J."/>
            <person name="Wilson A."/>
            <person name="Yadav S."/>
            <person name="Young G."/>
            <person name="Yu Q."/>
            <person name="Zembek L."/>
            <person name="Zhong D."/>
            <person name="Zimmer A."/>
            <person name="Zwirko Z."/>
            <person name="Jaffe D.B."/>
            <person name="Alvarez P."/>
            <person name="Brockman W."/>
            <person name="Butler J."/>
            <person name="Chin C."/>
            <person name="Gnerre S."/>
            <person name="Grabherr M."/>
            <person name="Kleber M."/>
            <person name="Mauceli E."/>
            <person name="MacCallum I."/>
        </authorList>
    </citation>
    <scope>NUCLEOTIDE SEQUENCE [LARGE SCALE GENOMIC DNA]</scope>
    <source>
        <strain evidence="3">white501</strain>
    </source>
</reference>
<keyword evidence="3" id="KW-1185">Reference proteome</keyword>
<proteinExistence type="predicted"/>